<proteinExistence type="predicted"/>
<protein>
    <submittedName>
        <fullName evidence="1">Gibberellin 3-beta hydroxylase</fullName>
    </submittedName>
</protein>
<comment type="caution">
    <text evidence="1">The sequence shown here is derived from an EMBL/GenBank/DDBJ whole genome shotgun (WGS) entry which is preliminary data.</text>
</comment>
<dbReference type="EMBL" id="MU394309">
    <property type="protein sequence ID" value="KAI6087297.1"/>
    <property type="molecule type" value="Genomic_DNA"/>
</dbReference>
<sequence length="400" mass="45329">MAAPFVPPKSTHTKPYVPEWVPPPTTKLVTDWAHVTEVDLSKLDSEDPEVVKELLATTKKAIKEDGFIYLTNYGVSLSNLHRQFSLAQYLHRNISEEDKERLVVDIKSGKFAGWKGRHGFVDKTAKNNFDGIEQFNFYREEFDSMDSKVPGVIKPFMDEIVAFCDYLTQSVNRRLLKLLSRVLELPDDYLWDHVQGQGGPVNDGYFRHALFHPLESEVKDRMAGIRMMGHTDYGTTTMLFSVPVTALQICPKRDGNWKYVKYNPGALVINLGEALEIISAGQFKATLHKVAQPPADQENTERLSIVLFNAAKSDLQLKPCDNSPLIQRDGYNLTSYGVFTEFNKALQAGMRVPTCKEWRELQIARKGQSEPQKKNGTPKIINGVKFWEDTYMGVKVLLPA</sequence>
<organism evidence="1 2">
    <name type="scientific">Hypoxylon rubiginosum</name>
    <dbReference type="NCBI Taxonomy" id="110542"/>
    <lineage>
        <taxon>Eukaryota</taxon>
        <taxon>Fungi</taxon>
        <taxon>Dikarya</taxon>
        <taxon>Ascomycota</taxon>
        <taxon>Pezizomycotina</taxon>
        <taxon>Sordariomycetes</taxon>
        <taxon>Xylariomycetidae</taxon>
        <taxon>Xylariales</taxon>
        <taxon>Hypoxylaceae</taxon>
        <taxon>Hypoxylon</taxon>
    </lineage>
</organism>
<evidence type="ECO:0000313" key="1">
    <source>
        <dbReference type="EMBL" id="KAI6087297.1"/>
    </source>
</evidence>
<keyword evidence="2" id="KW-1185">Reference proteome</keyword>
<name>A0ACC0D416_9PEZI</name>
<reference evidence="1 2" key="1">
    <citation type="journal article" date="2022" name="New Phytol.">
        <title>Ecological generalism drives hyperdiversity of secondary metabolite gene clusters in xylarialean endophytes.</title>
        <authorList>
            <person name="Franco M.E.E."/>
            <person name="Wisecaver J.H."/>
            <person name="Arnold A.E."/>
            <person name="Ju Y.M."/>
            <person name="Slot J.C."/>
            <person name="Ahrendt S."/>
            <person name="Moore L.P."/>
            <person name="Eastman K.E."/>
            <person name="Scott K."/>
            <person name="Konkel Z."/>
            <person name="Mondo S.J."/>
            <person name="Kuo A."/>
            <person name="Hayes R.D."/>
            <person name="Haridas S."/>
            <person name="Andreopoulos B."/>
            <person name="Riley R."/>
            <person name="LaButti K."/>
            <person name="Pangilinan J."/>
            <person name="Lipzen A."/>
            <person name="Amirebrahimi M."/>
            <person name="Yan J."/>
            <person name="Adam C."/>
            <person name="Keymanesh K."/>
            <person name="Ng V."/>
            <person name="Louie K."/>
            <person name="Northen T."/>
            <person name="Drula E."/>
            <person name="Henrissat B."/>
            <person name="Hsieh H.M."/>
            <person name="Youens-Clark K."/>
            <person name="Lutzoni F."/>
            <person name="Miadlikowska J."/>
            <person name="Eastwood D.C."/>
            <person name="Hamelin R.C."/>
            <person name="Grigoriev I.V."/>
            <person name="U'Ren J.M."/>
        </authorList>
    </citation>
    <scope>NUCLEOTIDE SEQUENCE [LARGE SCALE GENOMIC DNA]</scope>
    <source>
        <strain evidence="1 2">ER1909</strain>
    </source>
</reference>
<dbReference type="Proteomes" id="UP001497680">
    <property type="component" value="Unassembled WGS sequence"/>
</dbReference>
<evidence type="ECO:0000313" key="2">
    <source>
        <dbReference type="Proteomes" id="UP001497680"/>
    </source>
</evidence>
<gene>
    <name evidence="1" type="ORF">F4821DRAFT_236852</name>
</gene>
<accession>A0ACC0D416</accession>